<accession>A0A809RSU9</accession>
<gene>
    <name evidence="2" type="ORF">JPM2_4670</name>
    <name evidence="3" type="ORF">JPM2_7180</name>
</gene>
<dbReference type="KEGG" id="mfel:JPM2_4670"/>
<dbReference type="GO" id="GO:0006313">
    <property type="term" value="P:DNA transposition"/>
    <property type="evidence" value="ECO:0007669"/>
    <property type="project" value="InterPro"/>
</dbReference>
<dbReference type="KEGG" id="mfel:JPM2_7180"/>
<dbReference type="PANTHER" id="PTHR34614:SF2">
    <property type="entry name" value="TRANSPOSASE IS4-LIKE DOMAIN-CONTAINING PROTEIN"/>
    <property type="match status" value="1"/>
</dbReference>
<evidence type="ECO:0000259" key="1">
    <source>
        <dbReference type="Pfam" id="PF01609"/>
    </source>
</evidence>
<dbReference type="GO" id="GO:0004803">
    <property type="term" value="F:transposase activity"/>
    <property type="evidence" value="ECO:0007669"/>
    <property type="project" value="InterPro"/>
</dbReference>
<dbReference type="EMBL" id="AP022325">
    <property type="protein sequence ID" value="BBU47774.1"/>
    <property type="molecule type" value="Genomic_DNA"/>
</dbReference>
<dbReference type="Pfam" id="PF01609">
    <property type="entry name" value="DDE_Tnp_1"/>
    <property type="match status" value="1"/>
</dbReference>
<organism evidence="3 4">
    <name type="scientific">Mycoplasmopsis felis</name>
    <dbReference type="NCBI Taxonomy" id="33923"/>
    <lineage>
        <taxon>Bacteria</taxon>
        <taxon>Bacillati</taxon>
        <taxon>Mycoplasmatota</taxon>
        <taxon>Mycoplasmoidales</taxon>
        <taxon>Metamycoplasmataceae</taxon>
        <taxon>Mycoplasmopsis</taxon>
    </lineage>
</organism>
<dbReference type="GO" id="GO:0003677">
    <property type="term" value="F:DNA binding"/>
    <property type="evidence" value="ECO:0007669"/>
    <property type="project" value="InterPro"/>
</dbReference>
<evidence type="ECO:0000313" key="2">
    <source>
        <dbReference type="EMBL" id="BBU47774.1"/>
    </source>
</evidence>
<dbReference type="SUPFAM" id="SSF53098">
    <property type="entry name" value="Ribonuclease H-like"/>
    <property type="match status" value="1"/>
</dbReference>
<reference evidence="3 4" key="1">
    <citation type="submission" date="2020-01" db="EMBL/GenBank/DDBJ databases">
        <title>Complete genome sequence of Mycoplasma felis strain Myco-2.</title>
        <authorList>
            <person name="Kinoshita Y."/>
            <person name="Niwa H."/>
            <person name="Uchida-Fujii E."/>
            <person name="Nukada T."/>
        </authorList>
    </citation>
    <scope>NUCLEOTIDE SEQUENCE [LARGE SCALE GENOMIC DNA]</scope>
    <source>
        <strain evidence="3 4">Myco-2</strain>
    </source>
</reference>
<keyword evidence="4" id="KW-1185">Reference proteome</keyword>
<evidence type="ECO:0000313" key="4">
    <source>
        <dbReference type="Proteomes" id="UP000464317"/>
    </source>
</evidence>
<sequence length="558" mass="65160">MIEKFKKVLIPDGAKISKRKNAWYVQVVVKREYIKSKKYYKETKVAVGKKVSMSDDETYMFPNLNYFIYFKEGKVEEIVSKQEFSDSVSFGLHSTSELILEKIGINKILKDIFGNKTDLIKALANYYLSDGNNTIQGFKYWLFKNYAGLEKIYSESYISDLLNNQLTTEKIYKFQSEWYKTYKKLNNENIKESYINVDSTNISSTSQNIEKAEYGYSKNKENEPIINIGLITDQNNGFPIYYDIYSGSITDMAQCEILVEKAKQLGIKEQTLVMDRGYFSSKNISFLEQNNFKFIMMAKLWNKNLQKALDENKDFLKHNINMLIDDNETFATTIKGKVFTDNPKEFNIVLIQNPTKETERVSYYTKYFTKMVNQVKQLKKIKPHIIESYEDYLDIEQDESGKLISVKPNNKSFHKHIQNAGFYAIISNTNKDTKEIIKAYRKRDIIEKMFKWIKTQTNFNKNYSYNDGVLESKTFITFISSIIKSFITFHCSELIKKKSTLTFNSILGELSKIEVTNIDGKYVRRNSLTAKQKEILNCLNISSEELYKSIISINEKLS</sequence>
<dbReference type="Proteomes" id="UP000464317">
    <property type="component" value="Chromosome"/>
</dbReference>
<dbReference type="InterPro" id="IPR012337">
    <property type="entry name" value="RNaseH-like_sf"/>
</dbReference>
<dbReference type="InterPro" id="IPR002559">
    <property type="entry name" value="Transposase_11"/>
</dbReference>
<protein>
    <recommendedName>
        <fullName evidence="1">Transposase IS4-like domain-containing protein</fullName>
    </recommendedName>
</protein>
<proteinExistence type="predicted"/>
<dbReference type="RefSeq" id="WP_161553219.1">
    <property type="nucleotide sequence ID" value="NZ_AP022325.1"/>
</dbReference>
<dbReference type="PANTHER" id="PTHR34614">
    <property type="match status" value="1"/>
</dbReference>
<dbReference type="EMBL" id="AP022325">
    <property type="protein sequence ID" value="BBU48025.1"/>
    <property type="molecule type" value="Genomic_DNA"/>
</dbReference>
<dbReference type="AlphaFoldDB" id="A0A809RSU9"/>
<feature type="domain" description="Transposase IS4-like" evidence="1">
    <location>
        <begin position="197"/>
        <end position="480"/>
    </location>
</feature>
<name>A0A809RSU9_9BACT</name>
<evidence type="ECO:0000313" key="3">
    <source>
        <dbReference type="EMBL" id="BBU48025.1"/>
    </source>
</evidence>